<gene>
    <name evidence="1" type="ORF">HMPREF9723_00455</name>
</gene>
<reference evidence="1" key="1">
    <citation type="submission" date="2012-01" db="EMBL/GenBank/DDBJ databases">
        <title>The Genome Sequence of Treponema denticola OTK.</title>
        <authorList>
            <consortium name="The Broad Institute Genome Sequencing Platform"/>
            <person name="Earl A."/>
            <person name="Ward D."/>
            <person name="Feldgarden M."/>
            <person name="Gevers D."/>
            <person name="Blanton J.M."/>
            <person name="Fenno C.J."/>
            <person name="Baranova O.V."/>
            <person name="Mathney J."/>
            <person name="Dewhirst F.E."/>
            <person name="Izard J."/>
            <person name="Young S.K."/>
            <person name="Zeng Q."/>
            <person name="Gargeya S."/>
            <person name="Fitzgerald M."/>
            <person name="Haas B."/>
            <person name="Abouelleil A."/>
            <person name="Alvarado L."/>
            <person name="Arachchi H.M."/>
            <person name="Berlin A."/>
            <person name="Chapman S.B."/>
            <person name="Gearin G."/>
            <person name="Goldberg J."/>
            <person name="Griggs A."/>
            <person name="Gujja S."/>
            <person name="Hansen M."/>
            <person name="Heiman D."/>
            <person name="Howarth C."/>
            <person name="Larimer J."/>
            <person name="Lui A."/>
            <person name="MacDonald P.J.P."/>
            <person name="McCowen C."/>
            <person name="Montmayeur A."/>
            <person name="Murphy C."/>
            <person name="Neiman D."/>
            <person name="Pearson M."/>
            <person name="Priest M."/>
            <person name="Roberts A."/>
            <person name="Saif S."/>
            <person name="Shea T."/>
            <person name="Sisk P."/>
            <person name="Stolte C."/>
            <person name="Sykes S."/>
            <person name="Wortman J."/>
            <person name="Nusbaum C."/>
            <person name="Birren B."/>
        </authorList>
    </citation>
    <scope>NUCLEOTIDE SEQUENCE [LARGE SCALE GENOMIC DNA]</scope>
    <source>
        <strain evidence="1">OTK</strain>
    </source>
</reference>
<dbReference type="RefSeq" id="WP_002690708.1">
    <property type="nucleotide sequence ID" value="NZ_CM001797.1"/>
</dbReference>
<proteinExistence type="predicted"/>
<dbReference type="AlphaFoldDB" id="A0A0F6MPZ7"/>
<organism evidence="1">
    <name type="scientific">Treponema denticola OTK</name>
    <dbReference type="NCBI Taxonomy" id="999434"/>
    <lineage>
        <taxon>Bacteria</taxon>
        <taxon>Pseudomonadati</taxon>
        <taxon>Spirochaetota</taxon>
        <taxon>Spirochaetia</taxon>
        <taxon>Spirochaetales</taxon>
        <taxon>Treponemataceae</taxon>
        <taxon>Treponema</taxon>
    </lineage>
</organism>
<evidence type="ECO:0008006" key="2">
    <source>
        <dbReference type="Google" id="ProtNLM"/>
    </source>
</evidence>
<protein>
    <recommendedName>
        <fullName evidence="2">Phage protein</fullName>
    </recommendedName>
</protein>
<dbReference type="PATRIC" id="fig|999434.4.peg.476"/>
<evidence type="ECO:0000313" key="1">
    <source>
        <dbReference type="EMBL" id="EMB23317.1"/>
    </source>
</evidence>
<dbReference type="EMBL" id="AGDY01000004">
    <property type="protein sequence ID" value="EMB23317.1"/>
    <property type="molecule type" value="Genomic_DNA"/>
</dbReference>
<sequence>MEKQFKVDRETAISEFEKYCEANDIAYDESAMNDEELEGFNPLKERFVKACMDGRVEVDGTEIKYTVSQFSNKNGGDVVTIKRPCGKAFIAMDGSSDKQSIRKLQSFCSAMTGKEVSYFTNLDIKDWKFFQGIATLFLAE</sequence>
<comment type="caution">
    <text evidence="1">The sequence shown here is derived from an EMBL/GenBank/DDBJ whole genome shotgun (WGS) entry which is preliminary data.</text>
</comment>
<dbReference type="Proteomes" id="UP000011701">
    <property type="component" value="Chromosome"/>
</dbReference>
<name>A0A0F6MPZ7_TREDN</name>
<dbReference type="HOGENOM" id="CLU_1834293_0_0_12"/>
<accession>A0A0F6MPZ7</accession>